<dbReference type="Proteomes" id="UP001521184">
    <property type="component" value="Unassembled WGS sequence"/>
</dbReference>
<accession>A0ABR3TV03</accession>
<feature type="compositionally biased region" description="Polar residues" evidence="1">
    <location>
        <begin position="73"/>
        <end position="82"/>
    </location>
</feature>
<evidence type="ECO:0000313" key="2">
    <source>
        <dbReference type="EMBL" id="KAL1644751.1"/>
    </source>
</evidence>
<comment type="caution">
    <text evidence="2">The sequence shown here is derived from an EMBL/GenBank/DDBJ whole genome shotgun (WGS) entry which is preliminary data.</text>
</comment>
<evidence type="ECO:0000256" key="1">
    <source>
        <dbReference type="SAM" id="MobiDB-lite"/>
    </source>
</evidence>
<dbReference type="EMBL" id="JAKEKT020000022">
    <property type="protein sequence ID" value="KAL1644751.1"/>
    <property type="molecule type" value="Genomic_DNA"/>
</dbReference>
<proteinExistence type="predicted"/>
<feature type="region of interest" description="Disordered" evidence="1">
    <location>
        <begin position="270"/>
        <end position="658"/>
    </location>
</feature>
<feature type="compositionally biased region" description="Polar residues" evidence="1">
    <location>
        <begin position="40"/>
        <end position="52"/>
    </location>
</feature>
<evidence type="ECO:0000313" key="3">
    <source>
        <dbReference type="Proteomes" id="UP001521184"/>
    </source>
</evidence>
<organism evidence="2 3">
    <name type="scientific">Diplodia intermedia</name>
    <dbReference type="NCBI Taxonomy" id="856260"/>
    <lineage>
        <taxon>Eukaryota</taxon>
        <taxon>Fungi</taxon>
        <taxon>Dikarya</taxon>
        <taxon>Ascomycota</taxon>
        <taxon>Pezizomycotina</taxon>
        <taxon>Dothideomycetes</taxon>
        <taxon>Dothideomycetes incertae sedis</taxon>
        <taxon>Botryosphaeriales</taxon>
        <taxon>Botryosphaeriaceae</taxon>
        <taxon>Diplodia</taxon>
    </lineage>
</organism>
<reference evidence="2 3" key="1">
    <citation type="journal article" date="2023" name="Plant Dis.">
        <title>First Report of Diplodia intermedia Causing Canker and Dieback Diseases on Apple Trees in Canada.</title>
        <authorList>
            <person name="Ellouze W."/>
            <person name="Ilyukhin E."/>
            <person name="Sulman M."/>
            <person name="Ali S."/>
        </authorList>
    </citation>
    <scope>NUCLEOTIDE SEQUENCE [LARGE SCALE GENOMIC DNA]</scope>
    <source>
        <strain evidence="2 3">M45-28</strain>
    </source>
</reference>
<sequence>MVRNIIEDSDDEGDFGSLSPVANRRSSPAPIHPPNEKTPTRSQKSLPGTGSTEELRREIAAAHRDVIDKSAAPNDTTNSPDGTTRWRSPTSTRKRKSTLSSLNSHDTPRTKKIDRRKSARTYGQSEWGDYSLFGEGDNAFEAMKQDDTTQHKSKRGGLNLLIEDEPLLQTSEEYLAVNHQATLPKMPSSLREDFAGHDPAVMFPMTMSSTVPDATLDQQRLLEAARAEHEQNRISALEQREQSFSDIEVDDGSQAVKNHTVSTCDELGERDELGEESLPSFSKALPRQGRSSRTEDNITKSQRVVEQSIQESIHAVRASKARKAQETNTSDVLNSDDLAIGLPKEKYVPRPSRSRSVRSPVAEPDYSVLPEKVAKQKTKRRKTGDAIAVQGHNNFRPESMFTKETSVPAKEESTAPPADVPLPAFEQTQGNAPTQKRKRGRPPRKRQEEPTNSIADEQHATDVTEKSQLDEVGKLHHVMPSADENEDEAQFITHTEQQLHDPDFKDDGLHERLPSPVVRPTPSSSARVAGEVQQVEGPKQKKRGRGRPRATQNEVRGAAATDVDELQPATKAPPYYENEQSHETQPDTGLEGGKSHDSQKIEGGVEEATLGTADDAAPALGSSRPSGKASEEHEVWANQKAAAEGGCAKPSPLGKGKVPVRVGLSRRARIAPLLKIVKK</sequence>
<feature type="compositionally biased region" description="Basic and acidic residues" evidence="1">
    <location>
        <begin position="53"/>
        <end position="68"/>
    </location>
</feature>
<protein>
    <submittedName>
        <fullName evidence="2">Uncharacterized protein</fullName>
    </submittedName>
</protein>
<feature type="region of interest" description="Disordered" evidence="1">
    <location>
        <begin position="1"/>
        <end position="128"/>
    </location>
</feature>
<feature type="compositionally biased region" description="Basic and acidic residues" evidence="1">
    <location>
        <begin position="497"/>
        <end position="513"/>
    </location>
</feature>
<name>A0ABR3TV03_9PEZI</name>
<keyword evidence="3" id="KW-1185">Reference proteome</keyword>
<feature type="compositionally biased region" description="Polar residues" evidence="1">
    <location>
        <begin position="299"/>
        <end position="311"/>
    </location>
</feature>
<feature type="compositionally biased region" description="Basic residues" evidence="1">
    <location>
        <begin position="435"/>
        <end position="444"/>
    </location>
</feature>
<feature type="compositionally biased region" description="Basic and acidic residues" evidence="1">
    <location>
        <begin position="456"/>
        <end position="474"/>
    </location>
</feature>
<gene>
    <name evidence="2" type="ORF">SLS58_004215</name>
</gene>
<feature type="compositionally biased region" description="Low complexity" evidence="1">
    <location>
        <begin position="514"/>
        <end position="528"/>
    </location>
</feature>